<dbReference type="Pfam" id="PF13847">
    <property type="entry name" value="Methyltransf_31"/>
    <property type="match status" value="1"/>
</dbReference>
<dbReference type="OrthoDB" id="10017101at2759"/>
<accession>C8VD48</accession>
<dbReference type="GO" id="GO:0008168">
    <property type="term" value="F:methyltransferase activity"/>
    <property type="evidence" value="ECO:0000318"/>
    <property type="project" value="GO_Central"/>
</dbReference>
<keyword evidence="4" id="KW-1185">Reference proteome</keyword>
<dbReference type="Gene3D" id="3.40.50.150">
    <property type="entry name" value="Vaccinia Virus protein VP39"/>
    <property type="match status" value="1"/>
</dbReference>
<dbReference type="Proteomes" id="UP000000560">
    <property type="component" value="Chromosome IV"/>
</dbReference>
<dbReference type="PANTHER" id="PTHR43591">
    <property type="entry name" value="METHYLTRANSFERASE"/>
    <property type="match status" value="1"/>
</dbReference>
<feature type="domain" description="Methyltransferase" evidence="2">
    <location>
        <begin position="80"/>
        <end position="205"/>
    </location>
</feature>
<gene>
    <name evidence="3" type="ORF">ANIA_07175</name>
</gene>
<dbReference type="eggNOG" id="KOG1269">
    <property type="taxonomic scope" value="Eukaryota"/>
</dbReference>
<dbReference type="VEuPathDB" id="FungiDB:AN7175"/>
<dbReference type="InParanoid" id="C8VD48"/>
<keyword evidence="3" id="KW-0489">Methyltransferase</keyword>
<feature type="region of interest" description="Disordered" evidence="1">
    <location>
        <begin position="1"/>
        <end position="22"/>
    </location>
</feature>
<evidence type="ECO:0000256" key="1">
    <source>
        <dbReference type="SAM" id="MobiDB-lite"/>
    </source>
</evidence>
<dbReference type="KEGG" id="ani:ANIA_07175"/>
<proteinExistence type="predicted"/>
<dbReference type="AlphaFoldDB" id="C8VD48"/>
<dbReference type="CDD" id="cd02440">
    <property type="entry name" value="AdoMet_MTases"/>
    <property type="match status" value="1"/>
</dbReference>
<evidence type="ECO:0000313" key="4">
    <source>
        <dbReference type="Proteomes" id="UP000000560"/>
    </source>
</evidence>
<dbReference type="PANTHER" id="PTHR43591:SF24">
    <property type="entry name" value="2-METHOXY-6-POLYPRENYL-1,4-BENZOQUINOL METHYLASE, MITOCHONDRIAL"/>
    <property type="match status" value="1"/>
</dbReference>
<dbReference type="OMA" id="MIHVWAR"/>
<dbReference type="RefSeq" id="XP_664779.2">
    <property type="nucleotide sequence ID" value="XM_659687.2"/>
</dbReference>
<dbReference type="EMBL" id="BN001304">
    <property type="protein sequence ID" value="CBF78926.1"/>
    <property type="molecule type" value="Genomic_DNA"/>
</dbReference>
<dbReference type="SUPFAM" id="SSF53335">
    <property type="entry name" value="S-adenosyl-L-methionine-dependent methyltransferases"/>
    <property type="match status" value="1"/>
</dbReference>
<keyword evidence="3" id="KW-0808">Transferase</keyword>
<sequence length="313" mass="34669">MEVAVPSSPLDRTPRQTSPTSAPFVQTLFLPVPRSDDLATDLITTRRMTTYTTNHAPSVLQTHSWRTAQNSAPHLLPHLQPGLKILDIGCGPGSITVDLARLVGPTGHVTGIEYVSDPLDSAAALAASSGITNVTFQVGDIHALQFDDDTFDVVHVHQVLQHIRDPVQALREMRRVVKQGGIVSVRESDTMSWYPCNQGIQDWLDLTGRMASAKGGNPHPGRKIHVWAVEAGFERERIERSAGTWCFSTPAEREYWGESMARRMESSGFSEGAVRDGFSSQEELRAIARGWREWVAHEDGWFGLLHGQILCWK</sequence>
<dbReference type="GO" id="GO:0032259">
    <property type="term" value="P:methylation"/>
    <property type="evidence" value="ECO:0007669"/>
    <property type="project" value="UniProtKB-KW"/>
</dbReference>
<dbReference type="GeneID" id="2869829"/>
<organism evidence="3 4">
    <name type="scientific">Emericella nidulans (strain FGSC A4 / ATCC 38163 / CBS 112.46 / NRRL 194 / M139)</name>
    <name type="common">Aspergillus nidulans</name>
    <dbReference type="NCBI Taxonomy" id="227321"/>
    <lineage>
        <taxon>Eukaryota</taxon>
        <taxon>Fungi</taxon>
        <taxon>Dikarya</taxon>
        <taxon>Ascomycota</taxon>
        <taxon>Pezizomycotina</taxon>
        <taxon>Eurotiomycetes</taxon>
        <taxon>Eurotiomycetidae</taxon>
        <taxon>Eurotiales</taxon>
        <taxon>Aspergillaceae</taxon>
        <taxon>Aspergillus</taxon>
        <taxon>Aspergillus subgen. Nidulantes</taxon>
    </lineage>
</organism>
<evidence type="ECO:0000313" key="3">
    <source>
        <dbReference type="EMBL" id="CBF78926.1"/>
    </source>
</evidence>
<dbReference type="InterPro" id="IPR029063">
    <property type="entry name" value="SAM-dependent_MTases_sf"/>
</dbReference>
<name>C8VD48_EMENI</name>
<dbReference type="InterPro" id="IPR025714">
    <property type="entry name" value="Methyltranfer_dom"/>
</dbReference>
<protein>
    <submittedName>
        <fullName evidence="3">UbiE/COQ5 methyltransferase, putative (AFU_orthologue AFUA_4G03321)</fullName>
    </submittedName>
</protein>
<reference evidence="4" key="1">
    <citation type="journal article" date="2005" name="Nature">
        <title>Sequencing of Aspergillus nidulans and comparative analysis with A. fumigatus and A. oryzae.</title>
        <authorList>
            <person name="Galagan J.E."/>
            <person name="Calvo S.E."/>
            <person name="Cuomo C."/>
            <person name="Ma L.J."/>
            <person name="Wortman J.R."/>
            <person name="Batzoglou S."/>
            <person name="Lee S.I."/>
            <person name="Basturkmen M."/>
            <person name="Spevak C.C."/>
            <person name="Clutterbuck J."/>
            <person name="Kapitonov V."/>
            <person name="Jurka J."/>
            <person name="Scazzocchio C."/>
            <person name="Farman M."/>
            <person name="Butler J."/>
            <person name="Purcell S."/>
            <person name="Harris S."/>
            <person name="Braus G.H."/>
            <person name="Draht O."/>
            <person name="Busch S."/>
            <person name="D'Enfert C."/>
            <person name="Bouchier C."/>
            <person name="Goldman G.H."/>
            <person name="Bell-Pedersen D."/>
            <person name="Griffiths-Jones S."/>
            <person name="Doonan J.H."/>
            <person name="Yu J."/>
            <person name="Vienken K."/>
            <person name="Pain A."/>
            <person name="Freitag M."/>
            <person name="Selker E.U."/>
            <person name="Archer D.B."/>
            <person name="Penalva M.A."/>
            <person name="Oakley B.R."/>
            <person name="Momany M."/>
            <person name="Tanaka T."/>
            <person name="Kumagai T."/>
            <person name="Asai K."/>
            <person name="Machida M."/>
            <person name="Nierman W.C."/>
            <person name="Denning D.W."/>
            <person name="Caddick M."/>
            <person name="Hynes M."/>
            <person name="Paoletti M."/>
            <person name="Fischer R."/>
            <person name="Miller B."/>
            <person name="Dyer P."/>
            <person name="Sachs M.S."/>
            <person name="Osmani S.A."/>
            <person name="Birren B.W."/>
        </authorList>
    </citation>
    <scope>NUCLEOTIDE SEQUENCE [LARGE SCALE GENOMIC DNA]</scope>
    <source>
        <strain evidence="4">FGSC A4 / ATCC 38163 / CBS 112.46 / NRRL 194 / M139</strain>
    </source>
</reference>
<evidence type="ECO:0000259" key="2">
    <source>
        <dbReference type="Pfam" id="PF13847"/>
    </source>
</evidence>
<reference evidence="4" key="2">
    <citation type="journal article" date="2009" name="Fungal Genet. Biol.">
        <title>The 2008 update of the Aspergillus nidulans genome annotation: a community effort.</title>
        <authorList>
            <person name="Wortman J.R."/>
            <person name="Gilsenan J.M."/>
            <person name="Joardar V."/>
            <person name="Deegan J."/>
            <person name="Clutterbuck J."/>
            <person name="Andersen M.R."/>
            <person name="Archer D."/>
            <person name="Bencina M."/>
            <person name="Braus G."/>
            <person name="Coutinho P."/>
            <person name="von Dohren H."/>
            <person name="Doonan J."/>
            <person name="Driessen A.J."/>
            <person name="Durek P."/>
            <person name="Espeso E."/>
            <person name="Fekete E."/>
            <person name="Flipphi M."/>
            <person name="Estrada C.G."/>
            <person name="Geysens S."/>
            <person name="Goldman G."/>
            <person name="de Groot P.W."/>
            <person name="Hansen K."/>
            <person name="Harris S.D."/>
            <person name="Heinekamp T."/>
            <person name="Helmstaedt K."/>
            <person name="Henrissat B."/>
            <person name="Hofmann G."/>
            <person name="Homan T."/>
            <person name="Horio T."/>
            <person name="Horiuchi H."/>
            <person name="James S."/>
            <person name="Jones M."/>
            <person name="Karaffa L."/>
            <person name="Karanyi Z."/>
            <person name="Kato M."/>
            <person name="Keller N."/>
            <person name="Kelly D.E."/>
            <person name="Kiel J.A."/>
            <person name="Kim J.M."/>
            <person name="van der Klei I.J."/>
            <person name="Klis F.M."/>
            <person name="Kovalchuk A."/>
            <person name="Krasevec N."/>
            <person name="Kubicek C.P."/>
            <person name="Liu B."/>
            <person name="Maccabe A."/>
            <person name="Meyer V."/>
            <person name="Mirabito P."/>
            <person name="Miskei M."/>
            <person name="Mos M."/>
            <person name="Mullins J."/>
            <person name="Nelson D.R."/>
            <person name="Nielsen J."/>
            <person name="Oakley B.R."/>
            <person name="Osmani S.A."/>
            <person name="Pakula T."/>
            <person name="Paszewski A."/>
            <person name="Paulsen I."/>
            <person name="Pilsyk S."/>
            <person name="Pocsi I."/>
            <person name="Punt P.J."/>
            <person name="Ram A.F."/>
            <person name="Ren Q."/>
            <person name="Robellet X."/>
            <person name="Robson G."/>
            <person name="Seiboth B."/>
            <person name="van Solingen P."/>
            <person name="Specht T."/>
            <person name="Sun J."/>
            <person name="Taheri-Talesh N."/>
            <person name="Takeshita N."/>
            <person name="Ussery D."/>
            <person name="vanKuyk P.A."/>
            <person name="Visser H."/>
            <person name="van de Vondervoort P.J."/>
            <person name="de Vries R.P."/>
            <person name="Walton J."/>
            <person name="Xiang X."/>
            <person name="Xiong Y."/>
            <person name="Zeng A.P."/>
            <person name="Brandt B.W."/>
            <person name="Cornell M.J."/>
            <person name="van den Hondel C.A."/>
            <person name="Visser J."/>
            <person name="Oliver S.G."/>
            <person name="Turner G."/>
        </authorList>
    </citation>
    <scope>GENOME REANNOTATION</scope>
    <source>
        <strain evidence="4">FGSC A4 / ATCC 38163 / CBS 112.46 / NRRL 194 / M139</strain>
    </source>
</reference>
<dbReference type="HOGENOM" id="CLU_057148_1_0_1"/>